<accession>A0A2U2PHD8</accession>
<feature type="domain" description="Methylamine utilisation protein MauE" evidence="6">
    <location>
        <begin position="26"/>
        <end position="124"/>
    </location>
</feature>
<evidence type="ECO:0000256" key="5">
    <source>
        <dbReference type="SAM" id="Phobius"/>
    </source>
</evidence>
<evidence type="ECO:0000313" key="8">
    <source>
        <dbReference type="Proteomes" id="UP000245647"/>
    </source>
</evidence>
<dbReference type="EMBL" id="QEAS01000008">
    <property type="protein sequence ID" value="PWG80672.1"/>
    <property type="molecule type" value="Genomic_DNA"/>
</dbReference>
<reference evidence="7 8" key="1">
    <citation type="submission" date="2018-04" db="EMBL/GenBank/DDBJ databases">
        <title>Pedobacter chongqingensis sp. nov., isolated from a rottenly hemp rope.</title>
        <authorList>
            <person name="Cai Y."/>
        </authorList>
    </citation>
    <scope>NUCLEOTIDE SEQUENCE [LARGE SCALE GENOMIC DNA]</scope>
    <source>
        <strain evidence="7 8">FJ4-8</strain>
    </source>
</reference>
<dbReference type="UniPathway" id="UPA00895"/>
<dbReference type="OrthoDB" id="673785at2"/>
<dbReference type="Pfam" id="PF07291">
    <property type="entry name" value="MauE"/>
    <property type="match status" value="1"/>
</dbReference>
<proteinExistence type="predicted"/>
<feature type="transmembrane region" description="Helical" evidence="5">
    <location>
        <begin position="94"/>
        <end position="117"/>
    </location>
</feature>
<keyword evidence="4 5" id="KW-0472">Membrane</keyword>
<dbReference type="AlphaFoldDB" id="A0A2U2PHD8"/>
<evidence type="ECO:0000256" key="1">
    <source>
        <dbReference type="ARBA" id="ARBA00004141"/>
    </source>
</evidence>
<dbReference type="InterPro" id="IPR009908">
    <property type="entry name" value="Methylamine_util_MauE"/>
</dbReference>
<feature type="transmembrane region" description="Helical" evidence="5">
    <location>
        <begin position="27"/>
        <end position="46"/>
    </location>
</feature>
<sequence length="154" mass="17505">MYHVLINKTNIFNNRIRALFTGKVKDYTVFVICMLCLVLFVISAYDKIADHETFEKGLARVAFIGRYAPLIAWTVPILEAGIAVLLMIPPASRLGLYGFTGLMIVFTLYILSMLLWAEHLPCNCNLLPHKDELGRTFPFQPGLYRVGPVWPEDQ</sequence>
<protein>
    <recommendedName>
        <fullName evidence="6">Methylamine utilisation protein MauE domain-containing protein</fullName>
    </recommendedName>
</protein>
<dbReference type="Proteomes" id="UP000245647">
    <property type="component" value="Unassembled WGS sequence"/>
</dbReference>
<evidence type="ECO:0000313" key="7">
    <source>
        <dbReference type="EMBL" id="PWG80672.1"/>
    </source>
</evidence>
<dbReference type="GO" id="GO:0016020">
    <property type="term" value="C:membrane"/>
    <property type="evidence" value="ECO:0007669"/>
    <property type="project" value="UniProtKB-SubCell"/>
</dbReference>
<comment type="subcellular location">
    <subcellularLocation>
        <location evidence="1">Membrane</location>
        <topology evidence="1">Multi-pass membrane protein</topology>
    </subcellularLocation>
</comment>
<comment type="caution">
    <text evidence="7">The sequence shown here is derived from an EMBL/GenBank/DDBJ whole genome shotgun (WGS) entry which is preliminary data.</text>
</comment>
<feature type="transmembrane region" description="Helical" evidence="5">
    <location>
        <begin position="67"/>
        <end position="88"/>
    </location>
</feature>
<evidence type="ECO:0000256" key="2">
    <source>
        <dbReference type="ARBA" id="ARBA00022692"/>
    </source>
</evidence>
<dbReference type="GO" id="GO:0030416">
    <property type="term" value="P:methylamine metabolic process"/>
    <property type="evidence" value="ECO:0007669"/>
    <property type="project" value="InterPro"/>
</dbReference>
<gene>
    <name evidence="7" type="ORF">DDR33_11675</name>
</gene>
<evidence type="ECO:0000256" key="3">
    <source>
        <dbReference type="ARBA" id="ARBA00022989"/>
    </source>
</evidence>
<keyword evidence="8" id="KW-1185">Reference proteome</keyword>
<keyword evidence="3 5" id="KW-1133">Transmembrane helix</keyword>
<organism evidence="7 8">
    <name type="scientific">Pararcticibacter amylolyticus</name>
    <dbReference type="NCBI Taxonomy" id="2173175"/>
    <lineage>
        <taxon>Bacteria</taxon>
        <taxon>Pseudomonadati</taxon>
        <taxon>Bacteroidota</taxon>
        <taxon>Sphingobacteriia</taxon>
        <taxon>Sphingobacteriales</taxon>
        <taxon>Sphingobacteriaceae</taxon>
        <taxon>Pararcticibacter</taxon>
    </lineage>
</organism>
<dbReference type="RefSeq" id="WP_109415959.1">
    <property type="nucleotide sequence ID" value="NZ_QEAS01000008.1"/>
</dbReference>
<evidence type="ECO:0000256" key="4">
    <source>
        <dbReference type="ARBA" id="ARBA00023136"/>
    </source>
</evidence>
<evidence type="ECO:0000259" key="6">
    <source>
        <dbReference type="Pfam" id="PF07291"/>
    </source>
</evidence>
<name>A0A2U2PHD8_9SPHI</name>
<keyword evidence="2 5" id="KW-0812">Transmembrane</keyword>